<keyword evidence="2" id="KW-1185">Reference proteome</keyword>
<dbReference type="Proteomes" id="UP001516588">
    <property type="component" value="Unassembled WGS sequence"/>
</dbReference>
<proteinExistence type="predicted"/>
<evidence type="ECO:0000313" key="1">
    <source>
        <dbReference type="EMBL" id="MBE5035808.1"/>
    </source>
</evidence>
<accession>A0ABR9QY36</accession>
<evidence type="ECO:0008006" key="3">
    <source>
        <dbReference type="Google" id="ProtNLM"/>
    </source>
</evidence>
<name>A0ABR9QY36_9FIRM</name>
<dbReference type="Gene3D" id="2.40.30.200">
    <property type="match status" value="1"/>
</dbReference>
<protein>
    <recommendedName>
        <fullName evidence="3">Phage tail protein</fullName>
    </recommendedName>
</protein>
<comment type="caution">
    <text evidence="1">The sequence shown here is derived from an EMBL/GenBank/DDBJ whole genome shotgun (WGS) entry which is preliminary data.</text>
</comment>
<gene>
    <name evidence="1" type="ORF">INF20_05910</name>
</gene>
<organism evidence="1 2">
    <name type="scientific">Gallibacter intestinalis</name>
    <dbReference type="NCBI Taxonomy" id="2779356"/>
    <lineage>
        <taxon>Bacteria</taxon>
        <taxon>Bacillati</taxon>
        <taxon>Bacillota</taxon>
        <taxon>Clostridia</taxon>
        <taxon>Eubacteriales</taxon>
        <taxon>Eubacteriaceae</taxon>
        <taxon>Gallibacter</taxon>
    </lineage>
</organism>
<reference evidence="1 2" key="1">
    <citation type="submission" date="2020-10" db="EMBL/GenBank/DDBJ databases">
        <title>ChiBAC.</title>
        <authorList>
            <person name="Zenner C."/>
            <person name="Hitch T.C.A."/>
            <person name="Clavel T."/>
        </authorList>
    </citation>
    <scope>NUCLEOTIDE SEQUENCE [LARGE SCALE GENOMIC DNA]</scope>
    <source>
        <strain evidence="1 2">DSM 108706</strain>
    </source>
</reference>
<evidence type="ECO:0000313" key="2">
    <source>
        <dbReference type="Proteomes" id="UP001516588"/>
    </source>
</evidence>
<dbReference type="EMBL" id="JADCKA010000009">
    <property type="protein sequence ID" value="MBE5035808.1"/>
    <property type="molecule type" value="Genomic_DNA"/>
</dbReference>
<sequence length="224" mass="25164">MDYNGHSSTEYGVIFNDYPSFSGAKKQYTTSAIAGMVGELVGKDTGVSNLEISCVFSVVNDNFFENIRAIKKWLYGPGKLKFSDMDDTFYRVLKINYGEIEREMRYFGTFTVTFTCIPYEYRDDGNAEWPMICSNPYSTCKPIYRINGEGMCTLAVNGKSVKAQVGQNLTIDSEKMICYRNDGTLANVQMQGDYEDLWLPNGSCDISVSSGFDLSIIPQWGYAV</sequence>